<dbReference type="PANTHER" id="PTHR47958">
    <property type="entry name" value="ATP-DEPENDENT RNA HELICASE DBP3"/>
    <property type="match status" value="1"/>
</dbReference>
<evidence type="ECO:0000256" key="7">
    <source>
        <dbReference type="SAM" id="MobiDB-lite"/>
    </source>
</evidence>
<feature type="domain" description="DEAD-box RNA helicase Q" evidence="10">
    <location>
        <begin position="304"/>
        <end position="332"/>
    </location>
</feature>
<dbReference type="InterPro" id="IPR014001">
    <property type="entry name" value="Helicase_ATP-bd"/>
</dbReference>
<proteinExistence type="predicted"/>
<dbReference type="InterPro" id="IPR011545">
    <property type="entry name" value="DEAD/DEAH_box_helicase_dom"/>
</dbReference>
<dbReference type="SMART" id="SM00490">
    <property type="entry name" value="HELICc"/>
    <property type="match status" value="1"/>
</dbReference>
<gene>
    <name evidence="11" type="ORF">H4219_004322</name>
</gene>
<feature type="region of interest" description="Disordered" evidence="7">
    <location>
        <begin position="1"/>
        <end position="182"/>
    </location>
</feature>
<dbReference type="Gene3D" id="3.40.50.300">
    <property type="entry name" value="P-loop containing nucleotide triphosphate hydrolases"/>
    <property type="match status" value="2"/>
</dbReference>
<dbReference type="AlphaFoldDB" id="A0A9W8DN11"/>
<dbReference type="GO" id="GO:0005524">
    <property type="term" value="F:ATP binding"/>
    <property type="evidence" value="ECO:0007669"/>
    <property type="project" value="UniProtKB-KW"/>
</dbReference>
<sequence>MKRVGNFGKPGLGFGLAKRTKPTKPTQTAGSVVVVGKKPGKPSIFGDDDDGGGGGDDDDDDVFSKLQSKKPTKIPETIKSCPNIGDDKKVKASKSDKDSNDYEQTNDDDIKVDNTAAEAKDDQKDSYNKDSKDGEEKEEEEEEDPLEAFMAGITEQATKDAENMGKQPSTKPHQDLNEDDDDIEQYIEAMRKKGIKVGEVKNQDNPPTINIGEYDNSDDELYATAKRLDNGETYEDMVSGKARKKEIDPLPPVDHSAIDYPKIVKKIYKEHPDIESLDDQKAKEIRKKLDLRVTGLSHNIKPCVSFAHFGFDEKLLGAIANAKYTEPTDIQKQTIPIALMGHDIIGIAKTGSGKTAAYVWPMLTHISKQPNGEALPKNDDDGGCGGGPIALVLSPTRELAIQIYNDTKPFAKALGFKTTVIYGGASKYEQVRELQTKNPDILVATPSRLIDMIKSKATTLGRITFLVLDEADQMLNLGFENQVLSICNSIRPDRQTLLFSATFPRKIERLAHIVTCSGNDGDSRPIQISVGQIGRANADVRQHIVMIGEEHQVNNNSNNKSHDGSESAVDTGIFEDQKLMWLRSNLLNFTMAGSVLIFATRKDQVDTLTSYIQHQGFKCGGLHGDMLQIDRDKIIYAFKHQKINTLVATDVAARGLDIKSVRTVINYEAARNIESHTHRIGRTGRAGEKGDAYSLITPLDFNFAGHLVFNLVDADQFVPERLVDLALKSYNFKKRWDNYQRHSHGRGNKHGGHWDRKRHGGKGQKLGGNPLKNPGLSSLTSGSRLPGDKAGIGASSSTGYNKKGIVKPNAAGGGGSMSFGIKFKPASSSNQDSI</sequence>
<evidence type="ECO:0000259" key="8">
    <source>
        <dbReference type="PROSITE" id="PS51192"/>
    </source>
</evidence>
<dbReference type="OrthoDB" id="196131at2759"/>
<dbReference type="EC" id="3.6.4.13" evidence="1"/>
<feature type="compositionally biased region" description="Basic residues" evidence="7">
    <location>
        <begin position="741"/>
        <end position="762"/>
    </location>
</feature>
<feature type="short sequence motif" description="Q motif" evidence="6">
    <location>
        <begin position="304"/>
        <end position="332"/>
    </location>
</feature>
<reference evidence="11" key="1">
    <citation type="submission" date="2022-07" db="EMBL/GenBank/DDBJ databases">
        <title>Phylogenomic reconstructions and comparative analyses of Kickxellomycotina fungi.</title>
        <authorList>
            <person name="Reynolds N.K."/>
            <person name="Stajich J.E."/>
            <person name="Barry K."/>
            <person name="Grigoriev I.V."/>
            <person name="Crous P."/>
            <person name="Smith M.E."/>
        </authorList>
    </citation>
    <scope>NUCLEOTIDE SEQUENCE</scope>
    <source>
        <strain evidence="11">NBRC 100468</strain>
    </source>
</reference>
<organism evidence="11 12">
    <name type="scientific">Mycoemilia scoparia</name>
    <dbReference type="NCBI Taxonomy" id="417184"/>
    <lineage>
        <taxon>Eukaryota</taxon>
        <taxon>Fungi</taxon>
        <taxon>Fungi incertae sedis</taxon>
        <taxon>Zoopagomycota</taxon>
        <taxon>Kickxellomycotina</taxon>
        <taxon>Kickxellomycetes</taxon>
        <taxon>Kickxellales</taxon>
        <taxon>Kickxellaceae</taxon>
        <taxon>Mycoemilia</taxon>
    </lineage>
</organism>
<evidence type="ECO:0000256" key="6">
    <source>
        <dbReference type="PROSITE-ProRule" id="PRU00552"/>
    </source>
</evidence>
<feature type="compositionally biased region" description="Low complexity" evidence="7">
    <location>
        <begin position="30"/>
        <end position="43"/>
    </location>
</feature>
<evidence type="ECO:0000256" key="1">
    <source>
        <dbReference type="ARBA" id="ARBA00012552"/>
    </source>
</evidence>
<name>A0A9W8DN11_9FUNG</name>
<dbReference type="GO" id="GO:0003724">
    <property type="term" value="F:RNA helicase activity"/>
    <property type="evidence" value="ECO:0007669"/>
    <property type="project" value="UniProtKB-EC"/>
</dbReference>
<evidence type="ECO:0000259" key="10">
    <source>
        <dbReference type="PROSITE" id="PS51195"/>
    </source>
</evidence>
<evidence type="ECO:0000256" key="3">
    <source>
        <dbReference type="ARBA" id="ARBA00022801"/>
    </source>
</evidence>
<evidence type="ECO:0000256" key="4">
    <source>
        <dbReference type="ARBA" id="ARBA00022806"/>
    </source>
</evidence>
<keyword evidence="2" id="KW-0547">Nucleotide-binding</keyword>
<dbReference type="GO" id="GO:0016787">
    <property type="term" value="F:hydrolase activity"/>
    <property type="evidence" value="ECO:0007669"/>
    <property type="project" value="UniProtKB-KW"/>
</dbReference>
<keyword evidence="5" id="KW-0067">ATP-binding</keyword>
<feature type="compositionally biased region" description="Acidic residues" evidence="7">
    <location>
        <begin position="136"/>
        <end position="146"/>
    </location>
</feature>
<dbReference type="GO" id="GO:0003676">
    <property type="term" value="F:nucleic acid binding"/>
    <property type="evidence" value="ECO:0007669"/>
    <property type="project" value="InterPro"/>
</dbReference>
<feature type="region of interest" description="Disordered" evidence="7">
    <location>
        <begin position="740"/>
        <end position="834"/>
    </location>
</feature>
<dbReference type="EMBL" id="JANBPU010000146">
    <property type="protein sequence ID" value="KAJ1915432.1"/>
    <property type="molecule type" value="Genomic_DNA"/>
</dbReference>
<protein>
    <recommendedName>
        <fullName evidence="1">RNA helicase</fullName>
        <ecNumber evidence="1">3.6.4.13</ecNumber>
    </recommendedName>
</protein>
<dbReference type="InterPro" id="IPR001650">
    <property type="entry name" value="Helicase_C-like"/>
</dbReference>
<comment type="caution">
    <text evidence="11">The sequence shown here is derived from an EMBL/GenBank/DDBJ whole genome shotgun (WGS) entry which is preliminary data.</text>
</comment>
<dbReference type="SUPFAM" id="SSF52540">
    <property type="entry name" value="P-loop containing nucleoside triphosphate hydrolases"/>
    <property type="match status" value="1"/>
</dbReference>
<evidence type="ECO:0000256" key="5">
    <source>
        <dbReference type="ARBA" id="ARBA00022840"/>
    </source>
</evidence>
<feature type="compositionally biased region" description="Basic and acidic residues" evidence="7">
    <location>
        <begin position="85"/>
        <end position="100"/>
    </location>
</feature>
<feature type="compositionally biased region" description="Acidic residues" evidence="7">
    <location>
        <begin position="46"/>
        <end position="61"/>
    </location>
</feature>
<feature type="domain" description="Helicase C-terminal" evidence="9">
    <location>
        <begin position="574"/>
        <end position="726"/>
    </location>
</feature>
<feature type="domain" description="Helicase ATP-binding" evidence="8">
    <location>
        <begin position="335"/>
        <end position="521"/>
    </location>
</feature>
<keyword evidence="3" id="KW-0378">Hydrolase</keyword>
<evidence type="ECO:0000313" key="12">
    <source>
        <dbReference type="Proteomes" id="UP001150538"/>
    </source>
</evidence>
<dbReference type="InterPro" id="IPR027417">
    <property type="entry name" value="P-loop_NTPase"/>
</dbReference>
<dbReference type="CDD" id="cd18787">
    <property type="entry name" value="SF2_C_DEAD"/>
    <property type="match status" value="1"/>
</dbReference>
<evidence type="ECO:0000256" key="2">
    <source>
        <dbReference type="ARBA" id="ARBA00022741"/>
    </source>
</evidence>
<dbReference type="SMART" id="SM00487">
    <property type="entry name" value="DEXDc"/>
    <property type="match status" value="1"/>
</dbReference>
<feature type="compositionally biased region" description="Basic and acidic residues" evidence="7">
    <location>
        <begin position="108"/>
        <end position="135"/>
    </location>
</feature>
<keyword evidence="12" id="KW-1185">Reference proteome</keyword>
<dbReference type="PROSITE" id="PS51195">
    <property type="entry name" value="Q_MOTIF"/>
    <property type="match status" value="1"/>
</dbReference>
<dbReference type="Pfam" id="PF00271">
    <property type="entry name" value="Helicase_C"/>
    <property type="match status" value="1"/>
</dbReference>
<keyword evidence="4" id="KW-0347">Helicase</keyword>
<dbReference type="PROSITE" id="PS51192">
    <property type="entry name" value="HELICASE_ATP_BIND_1"/>
    <property type="match status" value="1"/>
</dbReference>
<dbReference type="PROSITE" id="PS51194">
    <property type="entry name" value="HELICASE_CTER"/>
    <property type="match status" value="1"/>
</dbReference>
<evidence type="ECO:0000259" key="9">
    <source>
        <dbReference type="PROSITE" id="PS51194"/>
    </source>
</evidence>
<dbReference type="Proteomes" id="UP001150538">
    <property type="component" value="Unassembled WGS sequence"/>
</dbReference>
<dbReference type="InterPro" id="IPR014014">
    <property type="entry name" value="RNA_helicase_DEAD_Q_motif"/>
</dbReference>
<dbReference type="Pfam" id="PF00270">
    <property type="entry name" value="DEAD"/>
    <property type="match status" value="1"/>
</dbReference>
<evidence type="ECO:0000313" key="11">
    <source>
        <dbReference type="EMBL" id="KAJ1915432.1"/>
    </source>
</evidence>
<accession>A0A9W8DN11</accession>